<feature type="transmembrane region" description="Helical" evidence="1">
    <location>
        <begin position="14"/>
        <end position="39"/>
    </location>
</feature>
<feature type="transmembrane region" description="Helical" evidence="1">
    <location>
        <begin position="59"/>
        <end position="79"/>
    </location>
</feature>
<dbReference type="InterPro" id="IPR043728">
    <property type="entry name" value="DUF5671"/>
</dbReference>
<dbReference type="Proteomes" id="UP000231436">
    <property type="component" value="Unassembled WGS sequence"/>
</dbReference>
<evidence type="ECO:0000313" key="4">
    <source>
        <dbReference type="Proteomes" id="UP000231436"/>
    </source>
</evidence>
<protein>
    <recommendedName>
        <fullName evidence="2">DUF5671 domain-containing protein</fullName>
    </recommendedName>
</protein>
<accession>A0A2M8LH17</accession>
<keyword evidence="1" id="KW-0472">Membrane</keyword>
<keyword evidence="1" id="KW-1133">Transmembrane helix</keyword>
<evidence type="ECO:0000313" key="3">
    <source>
        <dbReference type="EMBL" id="PJE76738.1"/>
    </source>
</evidence>
<evidence type="ECO:0000256" key="1">
    <source>
        <dbReference type="SAM" id="Phobius"/>
    </source>
</evidence>
<evidence type="ECO:0000259" key="2">
    <source>
        <dbReference type="Pfam" id="PF18920"/>
    </source>
</evidence>
<organism evidence="3 4">
    <name type="scientific">Candidatus Uhrbacteria bacterium CG10_big_fil_rev_8_21_14_0_10_48_16</name>
    <dbReference type="NCBI Taxonomy" id="1975038"/>
    <lineage>
        <taxon>Bacteria</taxon>
        <taxon>Candidatus Uhriibacteriota</taxon>
    </lineage>
</organism>
<sequence length="317" mass="35902">MTKQHSSKSSARDVFSYLLLIAMFIVGVVSFLTLMFQYINIQFPDQLDYWYREGALQAIRGAISALIVSWPVVIFMSIFIGKDLRADTDKQHIWIRKWLLHLMLFVASITIIIDLITLINYFLDGELTTRFALKVVCVLLVAVASFWYYLWELKRDPGAPTRVTMGAAVGSSVIIVLAIVASMIVVGSPSKQRDVRLDQQRVSDLSTIQSSIVGYWQDKEVLPENLAVLEDDILGYRNPMDPESGVEYAYLVTGDLSFQLCATFTTEADGSVDEIRTVMPMMYYDIGGNFNTWSHMSGYTCFDRTIDPDRLKDGLVY</sequence>
<comment type="caution">
    <text evidence="3">The sequence shown here is derived from an EMBL/GenBank/DDBJ whole genome shotgun (WGS) entry which is preliminary data.</text>
</comment>
<dbReference type="EMBL" id="PFEU01000015">
    <property type="protein sequence ID" value="PJE76738.1"/>
    <property type="molecule type" value="Genomic_DNA"/>
</dbReference>
<keyword evidence="1" id="KW-0812">Transmembrane</keyword>
<feature type="transmembrane region" description="Helical" evidence="1">
    <location>
        <begin position="131"/>
        <end position="151"/>
    </location>
</feature>
<reference evidence="4" key="1">
    <citation type="submission" date="2017-09" db="EMBL/GenBank/DDBJ databases">
        <title>Depth-based differentiation of microbial function through sediment-hosted aquifers and enrichment of novel symbionts in the deep terrestrial subsurface.</title>
        <authorList>
            <person name="Probst A.J."/>
            <person name="Ladd B."/>
            <person name="Jarett J.K."/>
            <person name="Geller-Mcgrath D.E."/>
            <person name="Sieber C.M.K."/>
            <person name="Emerson J.B."/>
            <person name="Anantharaman K."/>
            <person name="Thomas B.C."/>
            <person name="Malmstrom R."/>
            <person name="Stieglmeier M."/>
            <person name="Klingl A."/>
            <person name="Woyke T."/>
            <person name="Ryan C.M."/>
            <person name="Banfield J.F."/>
        </authorList>
    </citation>
    <scope>NUCLEOTIDE SEQUENCE [LARGE SCALE GENOMIC DNA]</scope>
</reference>
<name>A0A2M8LH17_9BACT</name>
<feature type="transmembrane region" description="Helical" evidence="1">
    <location>
        <begin position="99"/>
        <end position="119"/>
    </location>
</feature>
<proteinExistence type="predicted"/>
<feature type="transmembrane region" description="Helical" evidence="1">
    <location>
        <begin position="163"/>
        <end position="186"/>
    </location>
</feature>
<dbReference type="Pfam" id="PF18920">
    <property type="entry name" value="DUF5671"/>
    <property type="match status" value="1"/>
</dbReference>
<dbReference type="AlphaFoldDB" id="A0A2M8LH17"/>
<gene>
    <name evidence="3" type="ORF">COV05_03165</name>
</gene>
<feature type="domain" description="DUF5671" evidence="2">
    <location>
        <begin position="13"/>
        <end position="149"/>
    </location>
</feature>